<organism evidence="1 2">
    <name type="scientific">Faecalicatena fissicatena</name>
    <dbReference type="NCBI Taxonomy" id="290055"/>
    <lineage>
        <taxon>Bacteria</taxon>
        <taxon>Bacillati</taxon>
        <taxon>Bacillota</taxon>
        <taxon>Clostridia</taxon>
        <taxon>Lachnospirales</taxon>
        <taxon>Lachnospiraceae</taxon>
        <taxon>Faecalicatena</taxon>
    </lineage>
</organism>
<sequence length="406" mass="47714">MEDVKSEKIEYLFLDIEWNQAPGTSDLDGREAIQIGVVAADAQIQKVKAFSKAIRLSDPKLFNKKTEILSHTPLANIMQGNEEKAVLEKFAQSFPQYCHLIVWSRDTYELFLRDMRKYGITIKRHRVVVLQDVLGVIAGSGNDQIGFENALICSGIEYVPNYLHYAKHDANYLYQIFYQCLQQYSGMTATENCFANDATRMLHTESCRYVQSMLAERKVVVPKSMIFRGYTVCKCCGKKQNWKQLEWEFSSIQKAKNKKNREDLKQLPPTESNIEKICKWFQLSYSVSSNAVFVRTAFSRWIVYLQEDKVKKLFHENYRTNKSQYFKKQKMKCTEGYHKQKLPSENFFEVIQYIKYHDAGTVKRMSKKSRLEKLLEMVEMELKMKNTEEKDYGYDNMPELRRTNIR</sequence>
<name>A0ABX2GTG3_9FIRM</name>
<evidence type="ECO:0000313" key="2">
    <source>
        <dbReference type="Proteomes" id="UP000821846"/>
    </source>
</evidence>
<protein>
    <recommendedName>
        <fullName evidence="3">Exonuclease</fullName>
    </recommendedName>
</protein>
<evidence type="ECO:0008006" key="3">
    <source>
        <dbReference type="Google" id="ProtNLM"/>
    </source>
</evidence>
<keyword evidence="2" id="KW-1185">Reference proteome</keyword>
<evidence type="ECO:0000313" key="1">
    <source>
        <dbReference type="EMBL" id="NSG28725.1"/>
    </source>
</evidence>
<dbReference type="SUPFAM" id="SSF53098">
    <property type="entry name" value="Ribonuclease H-like"/>
    <property type="match status" value="1"/>
</dbReference>
<accession>A0ABX2GTG3</accession>
<comment type="caution">
    <text evidence="1">The sequence shown here is derived from an EMBL/GenBank/DDBJ whole genome shotgun (WGS) entry which is preliminary data.</text>
</comment>
<dbReference type="InterPro" id="IPR036397">
    <property type="entry name" value="RNaseH_sf"/>
</dbReference>
<dbReference type="Gene3D" id="3.30.420.10">
    <property type="entry name" value="Ribonuclease H-like superfamily/Ribonuclease H"/>
    <property type="match status" value="1"/>
</dbReference>
<reference evidence="1 2" key="1">
    <citation type="journal article" date="2020" name="Cell Host Microbe">
        <title>Functional and Genomic Variation between Human-Derived Isolates of Lachnospiraceae Reveals Inter- and Intra-Species Diversity.</title>
        <authorList>
            <person name="Sorbara M.T."/>
            <person name="Littmann E.R."/>
            <person name="Fontana E."/>
            <person name="Moody T.U."/>
            <person name="Kohout C.E."/>
            <person name="Gjonbalaj M."/>
            <person name="Eaton V."/>
            <person name="Seok R."/>
            <person name="Leiner I.M."/>
            <person name="Pamer E.G."/>
        </authorList>
    </citation>
    <scope>NUCLEOTIDE SEQUENCE [LARGE SCALE GENOMIC DNA]</scope>
    <source>
        <strain evidence="1 2">MSK.14.16</strain>
    </source>
</reference>
<dbReference type="InterPro" id="IPR012337">
    <property type="entry name" value="RNaseH-like_sf"/>
</dbReference>
<proteinExistence type="predicted"/>
<dbReference type="RefSeq" id="WP_173865467.1">
    <property type="nucleotide sequence ID" value="NZ_JAAWUU010000001.1"/>
</dbReference>
<dbReference type="EMBL" id="JAAWUZ010000001">
    <property type="protein sequence ID" value="NSG28725.1"/>
    <property type="molecule type" value="Genomic_DNA"/>
</dbReference>
<dbReference type="Proteomes" id="UP000821846">
    <property type="component" value="Unassembled WGS sequence"/>
</dbReference>
<gene>
    <name evidence="1" type="ORF">HFM93_00245</name>
</gene>